<keyword evidence="1" id="KW-0812">Transmembrane</keyword>
<reference evidence="2" key="1">
    <citation type="submission" date="2023-06" db="EMBL/GenBank/DDBJ databases">
        <title>Genomic analysis of the entomopathogenic nematode Steinernema hermaphroditum.</title>
        <authorList>
            <person name="Schwarz E.M."/>
            <person name="Heppert J.K."/>
            <person name="Baniya A."/>
            <person name="Schwartz H.T."/>
            <person name="Tan C.-H."/>
            <person name="Antoshechkin I."/>
            <person name="Sternberg P.W."/>
            <person name="Goodrich-Blair H."/>
            <person name="Dillman A.R."/>
        </authorList>
    </citation>
    <scope>NUCLEOTIDE SEQUENCE</scope>
    <source>
        <strain evidence="2">PS9179</strain>
        <tissue evidence="2">Whole animal</tissue>
    </source>
</reference>
<name>A0AA39HCS8_9BILA</name>
<evidence type="ECO:0000313" key="2">
    <source>
        <dbReference type="EMBL" id="KAK0402944.1"/>
    </source>
</evidence>
<organism evidence="2 3">
    <name type="scientific">Steinernema hermaphroditum</name>
    <dbReference type="NCBI Taxonomy" id="289476"/>
    <lineage>
        <taxon>Eukaryota</taxon>
        <taxon>Metazoa</taxon>
        <taxon>Ecdysozoa</taxon>
        <taxon>Nematoda</taxon>
        <taxon>Chromadorea</taxon>
        <taxon>Rhabditida</taxon>
        <taxon>Tylenchina</taxon>
        <taxon>Panagrolaimomorpha</taxon>
        <taxon>Strongyloidoidea</taxon>
        <taxon>Steinernematidae</taxon>
        <taxon>Steinernema</taxon>
    </lineage>
</organism>
<dbReference type="Proteomes" id="UP001175271">
    <property type="component" value="Unassembled WGS sequence"/>
</dbReference>
<dbReference type="EMBL" id="JAUCMV010000004">
    <property type="protein sequence ID" value="KAK0402944.1"/>
    <property type="molecule type" value="Genomic_DNA"/>
</dbReference>
<keyword evidence="3" id="KW-1185">Reference proteome</keyword>
<feature type="transmembrane region" description="Helical" evidence="1">
    <location>
        <begin position="16"/>
        <end position="34"/>
    </location>
</feature>
<evidence type="ECO:0000313" key="3">
    <source>
        <dbReference type="Proteomes" id="UP001175271"/>
    </source>
</evidence>
<protein>
    <submittedName>
        <fullName evidence="2">Uncharacterized protein</fullName>
    </submittedName>
</protein>
<evidence type="ECO:0000256" key="1">
    <source>
        <dbReference type="SAM" id="Phobius"/>
    </source>
</evidence>
<dbReference type="AlphaFoldDB" id="A0AA39HCS8"/>
<keyword evidence="1" id="KW-1133">Transmembrane helix</keyword>
<accession>A0AA39HCS8</accession>
<sequence length="82" mass="9490">MTSRFSDNSLNLFEKIATFGAPVWAVLILGHFLLKKVILKVYFNNKDLDPMKELEFEVLEQPRKLPQLIGATERPHKLPQLI</sequence>
<comment type="caution">
    <text evidence="2">The sequence shown here is derived from an EMBL/GenBank/DDBJ whole genome shotgun (WGS) entry which is preliminary data.</text>
</comment>
<gene>
    <name evidence="2" type="ORF">QR680_016627</name>
</gene>
<keyword evidence="1" id="KW-0472">Membrane</keyword>
<proteinExistence type="predicted"/>